<accession>A0A850HBN3</accession>
<evidence type="ECO:0000313" key="3">
    <source>
        <dbReference type="EMBL" id="NVE93978.1"/>
    </source>
</evidence>
<dbReference type="InterPro" id="IPR018711">
    <property type="entry name" value="NAGPA"/>
</dbReference>
<feature type="chain" id="PRO_5032523869" evidence="1">
    <location>
        <begin position="19"/>
        <end position="290"/>
    </location>
</feature>
<feature type="signal peptide" evidence="1">
    <location>
        <begin position="1"/>
        <end position="18"/>
    </location>
</feature>
<evidence type="ECO:0000313" key="4">
    <source>
        <dbReference type="Proteomes" id="UP000546031"/>
    </source>
</evidence>
<protein>
    <submittedName>
        <fullName evidence="3">Phosphodiester glycosidase family protein</fullName>
    </submittedName>
</protein>
<evidence type="ECO:0000259" key="2">
    <source>
        <dbReference type="Pfam" id="PF09992"/>
    </source>
</evidence>
<sequence length="290" mass="31072">MRSVGITLCLALPFALSACEPAPEGEPVTRTEIGKGAEEEAAMRAEEERRDQAALAQTSVCSSVEFESVPLTHCIADPARHRIRTALADNEGEVFGSLDSFSQTVDQATIAFAVNGGEFERGGRPIGYYVEGGERLVELDRQDGSGNFYLKPNGVFYGTGGAWEIKSADRFYSTVGARPQFGTQSGPMLVIDGELHPEIQDNGPSRAVRNGVGIDAGGRAHFVMSEAALSFGQLARFFRDELKTPNALYLDSNVSSLWNPATARLDAEAALGPLIVVLNDDVEQAEEAGE</sequence>
<dbReference type="RefSeq" id="WP_176272301.1">
    <property type="nucleotide sequence ID" value="NZ_JABWTA010000001.1"/>
</dbReference>
<keyword evidence="4" id="KW-1185">Reference proteome</keyword>
<keyword evidence="1" id="KW-0732">Signal</keyword>
<gene>
    <name evidence="3" type="ORF">HUO12_03600</name>
</gene>
<dbReference type="GO" id="GO:0016798">
    <property type="term" value="F:hydrolase activity, acting on glycosyl bonds"/>
    <property type="evidence" value="ECO:0007669"/>
    <property type="project" value="UniProtKB-KW"/>
</dbReference>
<name>A0A850HBN3_9SPHN</name>
<dbReference type="EMBL" id="JABWTA010000001">
    <property type="protein sequence ID" value="NVE93978.1"/>
    <property type="molecule type" value="Genomic_DNA"/>
</dbReference>
<dbReference type="AlphaFoldDB" id="A0A850HBN3"/>
<reference evidence="3 4" key="1">
    <citation type="submission" date="2020-06" db="EMBL/GenBank/DDBJ databases">
        <title>Altererythrobacter lutimaris sp. nov., a marine bacterium isolated from a tidal flat.</title>
        <authorList>
            <person name="Kim D."/>
            <person name="Yoo Y."/>
            <person name="Kim J.-J."/>
        </authorList>
    </citation>
    <scope>NUCLEOTIDE SEQUENCE [LARGE SCALE GENOMIC DNA]</scope>
    <source>
        <strain evidence="3 4">JGD-16</strain>
    </source>
</reference>
<feature type="domain" description="Phosphodiester glycosidase" evidence="2">
    <location>
        <begin position="110"/>
        <end position="251"/>
    </location>
</feature>
<keyword evidence="3" id="KW-0326">Glycosidase</keyword>
<dbReference type="Proteomes" id="UP000546031">
    <property type="component" value="Unassembled WGS sequence"/>
</dbReference>
<organism evidence="3 4">
    <name type="scientific">Altererythrobacter lutimaris</name>
    <dbReference type="NCBI Taxonomy" id="2743979"/>
    <lineage>
        <taxon>Bacteria</taxon>
        <taxon>Pseudomonadati</taxon>
        <taxon>Pseudomonadota</taxon>
        <taxon>Alphaproteobacteria</taxon>
        <taxon>Sphingomonadales</taxon>
        <taxon>Erythrobacteraceae</taxon>
        <taxon>Altererythrobacter</taxon>
    </lineage>
</organism>
<comment type="caution">
    <text evidence="3">The sequence shown here is derived from an EMBL/GenBank/DDBJ whole genome shotgun (WGS) entry which is preliminary data.</text>
</comment>
<evidence type="ECO:0000256" key="1">
    <source>
        <dbReference type="SAM" id="SignalP"/>
    </source>
</evidence>
<dbReference type="Pfam" id="PF09992">
    <property type="entry name" value="NAGPA"/>
    <property type="match status" value="1"/>
</dbReference>
<dbReference type="PROSITE" id="PS51257">
    <property type="entry name" value="PROKAR_LIPOPROTEIN"/>
    <property type="match status" value="1"/>
</dbReference>
<proteinExistence type="predicted"/>
<keyword evidence="3" id="KW-0378">Hydrolase</keyword>